<evidence type="ECO:0000256" key="4">
    <source>
        <dbReference type="ARBA" id="ARBA00023239"/>
    </source>
</evidence>
<evidence type="ECO:0000256" key="1">
    <source>
        <dbReference type="ARBA" id="ARBA00005596"/>
    </source>
</evidence>
<evidence type="ECO:0000313" key="9">
    <source>
        <dbReference type="EMBL" id="RZS72698.1"/>
    </source>
</evidence>
<evidence type="ECO:0000259" key="8">
    <source>
        <dbReference type="Pfam" id="PF10415"/>
    </source>
</evidence>
<dbReference type="InterPro" id="IPR018951">
    <property type="entry name" value="Fumarase_C_C"/>
</dbReference>
<dbReference type="EMBL" id="SGXA01000002">
    <property type="protein sequence ID" value="RZS72698.1"/>
    <property type="molecule type" value="Genomic_DNA"/>
</dbReference>
<dbReference type="SUPFAM" id="SSF48557">
    <property type="entry name" value="L-aspartase-like"/>
    <property type="match status" value="1"/>
</dbReference>
<dbReference type="PRINTS" id="PR00149">
    <property type="entry name" value="FUMRATELYASE"/>
</dbReference>
<evidence type="ECO:0000256" key="3">
    <source>
        <dbReference type="ARBA" id="ARBA00016146"/>
    </source>
</evidence>
<dbReference type="PANTHER" id="PTHR42696">
    <property type="entry name" value="ASPARTATE AMMONIA-LYASE"/>
    <property type="match status" value="1"/>
</dbReference>
<dbReference type="EC" id="4.3.1.1" evidence="2 5"/>
<comment type="similarity">
    <text evidence="1 6">Belongs to the class-II fumarase/aspartase family. Aspartase subfamily.</text>
</comment>
<reference evidence="9 10" key="1">
    <citation type="submission" date="2019-02" db="EMBL/GenBank/DDBJ databases">
        <title>Genomic Encyclopedia of Type Strains, Phase IV (KMG-IV): sequencing the most valuable type-strain genomes for metagenomic binning, comparative biology and taxonomic classification.</title>
        <authorList>
            <person name="Goeker M."/>
        </authorList>
    </citation>
    <scope>NUCLEOTIDE SEQUENCE [LARGE SCALE GENOMIC DNA]</scope>
    <source>
        <strain evidence="9 10">DSM 18116</strain>
    </source>
</reference>
<dbReference type="InterPro" id="IPR024083">
    <property type="entry name" value="Fumarase/histidase_N"/>
</dbReference>
<proteinExistence type="inferred from homology"/>
<dbReference type="InterPro" id="IPR004708">
    <property type="entry name" value="ApsA"/>
</dbReference>
<organism evidence="9 10">
    <name type="scientific">Pseudobacter ginsenosidimutans</name>
    <dbReference type="NCBI Taxonomy" id="661488"/>
    <lineage>
        <taxon>Bacteria</taxon>
        <taxon>Pseudomonadati</taxon>
        <taxon>Bacteroidota</taxon>
        <taxon>Chitinophagia</taxon>
        <taxon>Chitinophagales</taxon>
        <taxon>Chitinophagaceae</taxon>
        <taxon>Pseudobacter</taxon>
    </lineage>
</organism>
<dbReference type="NCBIfam" id="NF008909">
    <property type="entry name" value="PRK12273.1"/>
    <property type="match status" value="1"/>
</dbReference>
<dbReference type="Gene3D" id="1.20.200.10">
    <property type="entry name" value="Fumarase/aspartase (Central domain)"/>
    <property type="match status" value="1"/>
</dbReference>
<comment type="catalytic activity">
    <reaction evidence="6">
        <text>L-aspartate = fumarate + NH4(+)</text>
        <dbReference type="Rhea" id="RHEA:16601"/>
        <dbReference type="ChEBI" id="CHEBI:28938"/>
        <dbReference type="ChEBI" id="CHEBI:29806"/>
        <dbReference type="ChEBI" id="CHEBI:29991"/>
        <dbReference type="EC" id="4.3.1.1"/>
    </reaction>
</comment>
<keyword evidence="4 6" id="KW-0456">Lyase</keyword>
<sequence length="473" mass="52186">MSKMSKNFRKEHDFLGEKEVPNSAYYGVQTLRAKENFDITGIPLSKEPLFIKAFGYVKKAAALANKDCGVLDKKITEAIVFACDELIAGKYTDQFISDLIQGGAGTSTNMNANEVIANIGLEYMGYAKGDYEHLHPNNHVNCSQSTNDAYPTAFRLALYFIIDDFVTSLEKLQASFYKKGKSFKDVLKMGRTQLQDAVPMTLGQEFNAFATTIGEDVQRLKEVQKLITEVNMGATAIGTGVNAPKGYAEKCVKHLAKFSKVPVTLAADLIEATYDAGAYVQLSGTMKRCAVKLSKICNDLRLLSSGPRCGFQEINLPPMQPGSSIMPGKVNPVIPEAVNQTCFYVIGADLTVTMAAEAGQLQLNVMEPVLAFALFTSFEYMTKACDMLREKCIDGITANKERTKDMVMNSIGIVTQLNPILGYEQSADIAREALKTGKSIHDIVVKERKLITQKKWDEIYSIENLINPKFINQ</sequence>
<dbReference type="Proteomes" id="UP000293874">
    <property type="component" value="Unassembled WGS sequence"/>
</dbReference>
<dbReference type="PANTHER" id="PTHR42696:SF2">
    <property type="entry name" value="ASPARTATE AMMONIA-LYASE"/>
    <property type="match status" value="1"/>
</dbReference>
<dbReference type="NCBIfam" id="TIGR00839">
    <property type="entry name" value="aspA"/>
    <property type="match status" value="1"/>
</dbReference>
<dbReference type="Pfam" id="PF00206">
    <property type="entry name" value="Lyase_1"/>
    <property type="match status" value="1"/>
</dbReference>
<dbReference type="AlphaFoldDB" id="A0A4Q7MVP5"/>
<name>A0A4Q7MVP5_9BACT</name>
<dbReference type="Gene3D" id="1.10.275.10">
    <property type="entry name" value="Fumarase/aspartase (N-terminal domain)"/>
    <property type="match status" value="1"/>
</dbReference>
<evidence type="ECO:0000256" key="2">
    <source>
        <dbReference type="ARBA" id="ARBA00012992"/>
    </source>
</evidence>
<accession>A0A4Q7MVP5</accession>
<evidence type="ECO:0000313" key="10">
    <source>
        <dbReference type="Proteomes" id="UP000293874"/>
    </source>
</evidence>
<dbReference type="CDD" id="cd01357">
    <property type="entry name" value="Aspartase"/>
    <property type="match status" value="1"/>
</dbReference>
<dbReference type="Gene3D" id="1.10.40.30">
    <property type="entry name" value="Fumarase/aspartase (C-terminal domain)"/>
    <property type="match status" value="1"/>
</dbReference>
<dbReference type="FunFam" id="1.20.200.10:FF:000001">
    <property type="entry name" value="Fumarate hydratase, mitochondrial"/>
    <property type="match status" value="1"/>
</dbReference>
<dbReference type="Pfam" id="PF10415">
    <property type="entry name" value="FumaraseC_C"/>
    <property type="match status" value="1"/>
</dbReference>
<dbReference type="GO" id="GO:0006099">
    <property type="term" value="P:tricarboxylic acid cycle"/>
    <property type="evidence" value="ECO:0007669"/>
    <property type="project" value="InterPro"/>
</dbReference>
<comment type="caution">
    <text evidence="9">The sequence shown here is derived from an EMBL/GenBank/DDBJ whole genome shotgun (WGS) entry which is preliminary data.</text>
</comment>
<protein>
    <recommendedName>
        <fullName evidence="3 5">Aspartate ammonia-lyase</fullName>
        <shortName evidence="6">Aspartase</shortName>
        <ecNumber evidence="2 5">4.3.1.1</ecNumber>
    </recommendedName>
</protein>
<evidence type="ECO:0000259" key="7">
    <source>
        <dbReference type="Pfam" id="PF00206"/>
    </source>
</evidence>
<gene>
    <name evidence="9" type="ORF">EV199_4621</name>
</gene>
<evidence type="ECO:0000256" key="5">
    <source>
        <dbReference type="NCBIfam" id="TIGR00839"/>
    </source>
</evidence>
<dbReference type="InterPro" id="IPR022761">
    <property type="entry name" value="Fumarate_lyase_N"/>
</dbReference>
<dbReference type="GO" id="GO:0005829">
    <property type="term" value="C:cytosol"/>
    <property type="evidence" value="ECO:0007669"/>
    <property type="project" value="TreeGrafter"/>
</dbReference>
<dbReference type="GO" id="GO:0006531">
    <property type="term" value="P:aspartate metabolic process"/>
    <property type="evidence" value="ECO:0007669"/>
    <property type="project" value="InterPro"/>
</dbReference>
<dbReference type="InterPro" id="IPR020557">
    <property type="entry name" value="Fumarate_lyase_CS"/>
</dbReference>
<dbReference type="GO" id="GO:0008797">
    <property type="term" value="F:aspartate ammonia-lyase activity"/>
    <property type="evidence" value="ECO:0007669"/>
    <property type="project" value="UniProtKB-UniRule"/>
</dbReference>
<feature type="domain" description="Fumarate lyase N-terminal" evidence="7">
    <location>
        <begin position="16"/>
        <end position="347"/>
    </location>
</feature>
<dbReference type="InterPro" id="IPR000362">
    <property type="entry name" value="Fumarate_lyase_fam"/>
</dbReference>
<feature type="domain" description="Fumarase C C-terminal" evidence="8">
    <location>
        <begin position="413"/>
        <end position="466"/>
    </location>
</feature>
<dbReference type="InterPro" id="IPR051546">
    <property type="entry name" value="Aspartate_Ammonia-Lyase"/>
</dbReference>
<keyword evidence="10" id="KW-1185">Reference proteome</keyword>
<dbReference type="PROSITE" id="PS00163">
    <property type="entry name" value="FUMARATE_LYASES"/>
    <property type="match status" value="1"/>
</dbReference>
<dbReference type="InterPro" id="IPR008948">
    <property type="entry name" value="L-Aspartase-like"/>
</dbReference>
<evidence type="ECO:0000256" key="6">
    <source>
        <dbReference type="RuleBase" id="RU362017"/>
    </source>
</evidence>
<dbReference type="FunFam" id="1.10.275.10:FF:000001">
    <property type="entry name" value="Fumarate hydratase, mitochondrial"/>
    <property type="match status" value="1"/>
</dbReference>